<dbReference type="GO" id="GO:0016020">
    <property type="term" value="C:membrane"/>
    <property type="evidence" value="ECO:0007669"/>
    <property type="project" value="UniProtKB-SubCell"/>
</dbReference>
<organism evidence="8 9">
    <name type="scientific">Zophobas morio</name>
    <dbReference type="NCBI Taxonomy" id="2755281"/>
    <lineage>
        <taxon>Eukaryota</taxon>
        <taxon>Metazoa</taxon>
        <taxon>Ecdysozoa</taxon>
        <taxon>Arthropoda</taxon>
        <taxon>Hexapoda</taxon>
        <taxon>Insecta</taxon>
        <taxon>Pterygota</taxon>
        <taxon>Neoptera</taxon>
        <taxon>Endopterygota</taxon>
        <taxon>Coleoptera</taxon>
        <taxon>Polyphaga</taxon>
        <taxon>Cucujiformia</taxon>
        <taxon>Tenebrionidae</taxon>
        <taxon>Zophobas</taxon>
    </lineage>
</organism>
<proteinExistence type="inferred from homology"/>
<comment type="similarity">
    <text evidence="2 7">Belongs to the peroxisomal membrane protein PXMP2/4 family.</text>
</comment>
<accession>A0AA38J316</accession>
<comment type="caution">
    <text evidence="8">The sequence shown here is derived from an EMBL/GenBank/DDBJ whole genome shotgun (WGS) entry which is preliminary data.</text>
</comment>
<sequence length="179" mass="20497">MHWLFKAYTSALRRHPVIVQSVQSGIFLSIGDVISQVIVEAKNPKTMSYKRTMQYFCVGAIYVGPVLTIWYKILHKYVGTEGKFYGLKKMAIDQFGFAPFGIAGFVISTAVFQGNSLQETKRKLKEVYPAILKANYTVWPAVQLVNFTLMPLQYQVLYQQTIGLLWNTYICYKTKPDDD</sequence>
<dbReference type="PANTHER" id="PTHR11266">
    <property type="entry name" value="PEROXISOMAL MEMBRANE PROTEIN 2, PXMP2 MPV17"/>
    <property type="match status" value="1"/>
</dbReference>
<evidence type="ECO:0000256" key="2">
    <source>
        <dbReference type="ARBA" id="ARBA00006824"/>
    </source>
</evidence>
<keyword evidence="3 7" id="KW-0812">Transmembrane</keyword>
<evidence type="ECO:0000256" key="3">
    <source>
        <dbReference type="ARBA" id="ARBA00022692"/>
    </source>
</evidence>
<keyword evidence="5 7" id="KW-0472">Membrane</keyword>
<dbReference type="EMBL" id="JALNTZ010000001">
    <property type="protein sequence ID" value="KAJ3666520.1"/>
    <property type="molecule type" value="Genomic_DNA"/>
</dbReference>
<evidence type="ECO:0000256" key="5">
    <source>
        <dbReference type="ARBA" id="ARBA00023136"/>
    </source>
</evidence>
<dbReference type="Proteomes" id="UP001168821">
    <property type="component" value="Unassembled WGS sequence"/>
</dbReference>
<dbReference type="Pfam" id="PF04117">
    <property type="entry name" value="Mpv17_PMP22"/>
    <property type="match status" value="1"/>
</dbReference>
<keyword evidence="9" id="KW-1185">Reference proteome</keyword>
<comment type="subcellular location">
    <subcellularLocation>
        <location evidence="1">Membrane</location>
        <topology evidence="1">Multi-pass membrane protein</topology>
    </subcellularLocation>
</comment>
<reference evidence="8" key="1">
    <citation type="journal article" date="2023" name="G3 (Bethesda)">
        <title>Whole genome assemblies of Zophobas morio and Tenebrio molitor.</title>
        <authorList>
            <person name="Kaur S."/>
            <person name="Stinson S.A."/>
            <person name="diCenzo G.C."/>
        </authorList>
    </citation>
    <scope>NUCLEOTIDE SEQUENCE</scope>
    <source>
        <strain evidence="8">QUZm001</strain>
    </source>
</reference>
<feature type="transmembrane region" description="Helical" evidence="7">
    <location>
        <begin position="94"/>
        <end position="112"/>
    </location>
</feature>
<gene>
    <name evidence="8" type="ORF">Zmor_001959</name>
</gene>
<dbReference type="PANTHER" id="PTHR11266:SF17">
    <property type="entry name" value="PROTEIN MPV17"/>
    <property type="match status" value="1"/>
</dbReference>
<dbReference type="AlphaFoldDB" id="A0AA38J316"/>
<feature type="transmembrane region" description="Helical" evidence="7">
    <location>
        <begin position="55"/>
        <end position="74"/>
    </location>
</feature>
<evidence type="ECO:0000256" key="7">
    <source>
        <dbReference type="RuleBase" id="RU363053"/>
    </source>
</evidence>
<keyword evidence="4 7" id="KW-1133">Transmembrane helix</keyword>
<name>A0AA38J316_9CUCU</name>
<dbReference type="GO" id="GO:0005739">
    <property type="term" value="C:mitochondrion"/>
    <property type="evidence" value="ECO:0007669"/>
    <property type="project" value="TreeGrafter"/>
</dbReference>
<dbReference type="GO" id="GO:0015267">
    <property type="term" value="F:channel activity"/>
    <property type="evidence" value="ECO:0007669"/>
    <property type="project" value="TreeGrafter"/>
</dbReference>
<dbReference type="InterPro" id="IPR007248">
    <property type="entry name" value="Mpv17_PMP22"/>
</dbReference>
<evidence type="ECO:0000256" key="4">
    <source>
        <dbReference type="ARBA" id="ARBA00022989"/>
    </source>
</evidence>
<evidence type="ECO:0000256" key="1">
    <source>
        <dbReference type="ARBA" id="ARBA00004141"/>
    </source>
</evidence>
<evidence type="ECO:0000256" key="6">
    <source>
        <dbReference type="ARBA" id="ARBA00049743"/>
    </source>
</evidence>
<dbReference type="GO" id="GO:1901858">
    <property type="term" value="P:regulation of mitochondrial DNA metabolic process"/>
    <property type="evidence" value="ECO:0007669"/>
    <property type="project" value="TreeGrafter"/>
</dbReference>
<evidence type="ECO:0000313" key="9">
    <source>
        <dbReference type="Proteomes" id="UP001168821"/>
    </source>
</evidence>
<protein>
    <recommendedName>
        <fullName evidence="6">Mitochondrial inner membrane protein Mpv17</fullName>
    </recommendedName>
</protein>
<evidence type="ECO:0000313" key="8">
    <source>
        <dbReference type="EMBL" id="KAJ3666520.1"/>
    </source>
</evidence>